<evidence type="ECO:0000256" key="5">
    <source>
        <dbReference type="ARBA" id="ARBA00022989"/>
    </source>
</evidence>
<dbReference type="GO" id="GO:0007034">
    <property type="term" value="P:vacuolar transport"/>
    <property type="evidence" value="ECO:0007669"/>
    <property type="project" value="TreeGrafter"/>
</dbReference>
<dbReference type="EMBL" id="LKEB01000002">
    <property type="protein sequence ID" value="ROW17415.1"/>
    <property type="molecule type" value="Genomic_DNA"/>
</dbReference>
<keyword evidence="5 10" id="KW-1133">Transmembrane helix</keyword>
<dbReference type="GO" id="GO:0000139">
    <property type="term" value="C:Golgi membrane"/>
    <property type="evidence" value="ECO:0007669"/>
    <property type="project" value="UniProtKB-SubCell"/>
</dbReference>
<keyword evidence="3 10" id="KW-0812">Transmembrane</keyword>
<sequence>MVPQSRLLLLAAAFFGPSLAVDEAPPTATPCTALSTPGGAFFDLRPDIAVAPTTKGKHKYGKSEDYIARGYDYGYNFTLNICDAVIKSPEKVVGIDEPLWKNVSAYYEKDGKVYSLGQQSSTLTPRGTQLVLQYSGGSPCGLSSTTKRGPVHAGASYKSYDDDNDHDADNDTTTGQNSSNSGGGYSSALDTVTIQEDDKVLIQKAEEPRRKSATFAFRCDRESVNPAAIVSFVSADPDECAYLFVVRSQHACAGVQPSKPGSVGPGGVFAIIFLVAIVVYFAGGVVYQRTVANARGWRQLPNYSLWAGIWHFFSDFFIIITSSCTRFLPSRRGYRTLSISPNGRGMGRSREDEDRLIGQLDEEWDD</sequence>
<feature type="domain" description="MRH" evidence="12">
    <location>
        <begin position="29"/>
        <end position="254"/>
    </location>
</feature>
<dbReference type="PROSITE" id="PS51914">
    <property type="entry name" value="MRH"/>
    <property type="match status" value="1"/>
</dbReference>
<feature type="compositionally biased region" description="Low complexity" evidence="9">
    <location>
        <begin position="171"/>
        <end position="180"/>
    </location>
</feature>
<evidence type="ECO:0000256" key="11">
    <source>
        <dbReference type="SAM" id="SignalP"/>
    </source>
</evidence>
<evidence type="ECO:0000313" key="14">
    <source>
        <dbReference type="Proteomes" id="UP000285146"/>
    </source>
</evidence>
<dbReference type="InterPro" id="IPR028927">
    <property type="entry name" value="Man-6-P_rcpt"/>
</dbReference>
<dbReference type="GO" id="GO:0005770">
    <property type="term" value="C:late endosome"/>
    <property type="evidence" value="ECO:0007669"/>
    <property type="project" value="TreeGrafter"/>
</dbReference>
<dbReference type="InParanoid" id="A0A423XLT3"/>
<proteinExistence type="predicted"/>
<evidence type="ECO:0000256" key="1">
    <source>
        <dbReference type="ARBA" id="ARBA00004308"/>
    </source>
</evidence>
<keyword evidence="7" id="KW-1015">Disulfide bond</keyword>
<comment type="caution">
    <text evidence="13">The sequence shown here is derived from an EMBL/GenBank/DDBJ whole genome shotgun (WGS) entry which is preliminary data.</text>
</comment>
<dbReference type="GO" id="GO:0010008">
    <property type="term" value="C:endosome membrane"/>
    <property type="evidence" value="ECO:0007669"/>
    <property type="project" value="UniProtKB-SubCell"/>
</dbReference>
<dbReference type="InterPro" id="IPR009011">
    <property type="entry name" value="Man6P_isomerase_rcpt-bd_dom_sf"/>
</dbReference>
<evidence type="ECO:0000256" key="8">
    <source>
        <dbReference type="ARBA" id="ARBA00023180"/>
    </source>
</evidence>
<keyword evidence="2" id="KW-0813">Transport</keyword>
<dbReference type="PANTHER" id="PTHR15071">
    <property type="entry name" value="MANNOSE-6-PHOSPHATE RECEPTOR FAMILY MEMBER"/>
    <property type="match status" value="1"/>
</dbReference>
<evidence type="ECO:0000256" key="6">
    <source>
        <dbReference type="ARBA" id="ARBA00023136"/>
    </source>
</evidence>
<dbReference type="Proteomes" id="UP000285146">
    <property type="component" value="Unassembled WGS sequence"/>
</dbReference>
<dbReference type="Gene3D" id="2.70.130.10">
    <property type="entry name" value="Mannose-6-phosphate receptor binding domain"/>
    <property type="match status" value="2"/>
</dbReference>
<evidence type="ECO:0000256" key="2">
    <source>
        <dbReference type="ARBA" id="ARBA00022448"/>
    </source>
</evidence>
<dbReference type="Pfam" id="PF02157">
    <property type="entry name" value="Man-6-P_recep"/>
    <property type="match status" value="1"/>
</dbReference>
<comment type="subcellular location">
    <subcellularLocation>
        <location evidence="1">Endomembrane system</location>
    </subcellularLocation>
</comment>
<keyword evidence="14" id="KW-1185">Reference proteome</keyword>
<dbReference type="PANTHER" id="PTHR15071:SF0">
    <property type="entry name" value="MANNOSE 6-PHOSPHATE RECEPTOR-LIKE PROTEIN 1"/>
    <property type="match status" value="1"/>
</dbReference>
<evidence type="ECO:0000256" key="4">
    <source>
        <dbReference type="ARBA" id="ARBA00022729"/>
    </source>
</evidence>
<evidence type="ECO:0000259" key="12">
    <source>
        <dbReference type="PROSITE" id="PS51914"/>
    </source>
</evidence>
<evidence type="ECO:0000256" key="10">
    <source>
        <dbReference type="SAM" id="Phobius"/>
    </source>
</evidence>
<gene>
    <name evidence="13" type="ORF">VPNG_00844</name>
</gene>
<dbReference type="STRING" id="1230097.A0A423XLT3"/>
<keyword evidence="6 10" id="KW-0472">Membrane</keyword>
<dbReference type="InterPro" id="IPR044865">
    <property type="entry name" value="MRH_dom"/>
</dbReference>
<organism evidence="13 14">
    <name type="scientific">Cytospora leucostoma</name>
    <dbReference type="NCBI Taxonomy" id="1230097"/>
    <lineage>
        <taxon>Eukaryota</taxon>
        <taxon>Fungi</taxon>
        <taxon>Dikarya</taxon>
        <taxon>Ascomycota</taxon>
        <taxon>Pezizomycotina</taxon>
        <taxon>Sordariomycetes</taxon>
        <taxon>Sordariomycetidae</taxon>
        <taxon>Diaporthales</taxon>
        <taxon>Cytosporaceae</taxon>
        <taxon>Cytospora</taxon>
    </lineage>
</organism>
<reference evidence="13 14" key="1">
    <citation type="submission" date="2015-09" db="EMBL/GenBank/DDBJ databases">
        <title>Host preference determinants of Valsa canker pathogens revealed by comparative genomics.</title>
        <authorList>
            <person name="Yin Z."/>
            <person name="Huang L."/>
        </authorList>
    </citation>
    <scope>NUCLEOTIDE SEQUENCE [LARGE SCALE GENOMIC DNA]</scope>
    <source>
        <strain evidence="13 14">SXYLt</strain>
    </source>
</reference>
<evidence type="ECO:0000256" key="3">
    <source>
        <dbReference type="ARBA" id="ARBA00022692"/>
    </source>
</evidence>
<dbReference type="OrthoDB" id="4504960at2759"/>
<keyword evidence="4 11" id="KW-0732">Signal</keyword>
<evidence type="ECO:0000313" key="13">
    <source>
        <dbReference type="EMBL" id="ROW17415.1"/>
    </source>
</evidence>
<protein>
    <recommendedName>
        <fullName evidence="12">MRH domain-containing protein</fullName>
    </recommendedName>
</protein>
<evidence type="ECO:0000256" key="7">
    <source>
        <dbReference type="ARBA" id="ARBA00023157"/>
    </source>
</evidence>
<feature type="signal peptide" evidence="11">
    <location>
        <begin position="1"/>
        <end position="20"/>
    </location>
</feature>
<evidence type="ECO:0000256" key="9">
    <source>
        <dbReference type="SAM" id="MobiDB-lite"/>
    </source>
</evidence>
<dbReference type="SUPFAM" id="SSF50911">
    <property type="entry name" value="Mannose 6-phosphate receptor domain"/>
    <property type="match status" value="1"/>
</dbReference>
<feature type="compositionally biased region" description="Polar residues" evidence="9">
    <location>
        <begin position="138"/>
        <end position="147"/>
    </location>
</feature>
<feature type="transmembrane region" description="Helical" evidence="10">
    <location>
        <begin position="266"/>
        <end position="287"/>
    </location>
</feature>
<feature type="transmembrane region" description="Helical" evidence="10">
    <location>
        <begin position="308"/>
        <end position="328"/>
    </location>
</feature>
<feature type="region of interest" description="Disordered" evidence="9">
    <location>
        <begin position="138"/>
        <end position="188"/>
    </location>
</feature>
<name>A0A423XLT3_9PEZI</name>
<accession>A0A423XLT3</accession>
<feature type="chain" id="PRO_5019433141" description="MRH domain-containing protein" evidence="11">
    <location>
        <begin position="21"/>
        <end position="366"/>
    </location>
</feature>
<keyword evidence="8" id="KW-0325">Glycoprotein</keyword>
<dbReference type="AlphaFoldDB" id="A0A423XLT3"/>